<name>A0A511AZK7_9PROT</name>
<feature type="transmembrane region" description="Helical" evidence="1">
    <location>
        <begin position="38"/>
        <end position="59"/>
    </location>
</feature>
<keyword evidence="3" id="KW-1185">Reference proteome</keyword>
<accession>A0A511AZK7</accession>
<evidence type="ECO:0000256" key="1">
    <source>
        <dbReference type="SAM" id="Phobius"/>
    </source>
</evidence>
<dbReference type="RefSeq" id="WP_146793725.1">
    <property type="nucleotide sequence ID" value="NZ_BARC01000005.1"/>
</dbReference>
<organism evidence="2 3">
    <name type="scientific">Gluconobacter wancherniae NBRC 103581</name>
    <dbReference type="NCBI Taxonomy" id="656744"/>
    <lineage>
        <taxon>Bacteria</taxon>
        <taxon>Pseudomonadati</taxon>
        <taxon>Pseudomonadota</taxon>
        <taxon>Alphaproteobacteria</taxon>
        <taxon>Acetobacterales</taxon>
        <taxon>Acetobacteraceae</taxon>
        <taxon>Gluconobacter</taxon>
    </lineage>
</organism>
<evidence type="ECO:0000313" key="2">
    <source>
        <dbReference type="EMBL" id="GEK92753.1"/>
    </source>
</evidence>
<evidence type="ECO:0000313" key="3">
    <source>
        <dbReference type="Proteomes" id="UP000321230"/>
    </source>
</evidence>
<proteinExistence type="predicted"/>
<dbReference type="OrthoDB" id="7282473at2"/>
<protein>
    <submittedName>
        <fullName evidence="2">Uncharacterized protein</fullName>
    </submittedName>
</protein>
<dbReference type="AlphaFoldDB" id="A0A511AZK7"/>
<feature type="transmembrane region" description="Helical" evidence="1">
    <location>
        <begin position="7"/>
        <end position="26"/>
    </location>
</feature>
<sequence>MKNSLTSVMIPLLTVAALGVLTPWVAHHVSFFLGLPGAFWASAMLTLEIVLLCVGLAAVRPTMLASTKVDRRQSAETILH</sequence>
<keyword evidence="1" id="KW-0472">Membrane</keyword>
<keyword evidence="1" id="KW-1133">Transmembrane helix</keyword>
<comment type="caution">
    <text evidence="2">The sequence shown here is derived from an EMBL/GenBank/DDBJ whole genome shotgun (WGS) entry which is preliminary data.</text>
</comment>
<keyword evidence="1" id="KW-0812">Transmembrane</keyword>
<dbReference type="Proteomes" id="UP000321230">
    <property type="component" value="Unassembled WGS sequence"/>
</dbReference>
<gene>
    <name evidence="2" type="ORF">GWA01_05230</name>
</gene>
<reference evidence="2 3" key="1">
    <citation type="submission" date="2019-07" db="EMBL/GenBank/DDBJ databases">
        <title>Whole genome shotgun sequence of Gluconobacter wancherniae NBRC 103581.</title>
        <authorList>
            <person name="Hosoyama A."/>
            <person name="Uohara A."/>
            <person name="Ohji S."/>
            <person name="Ichikawa N."/>
        </authorList>
    </citation>
    <scope>NUCLEOTIDE SEQUENCE [LARGE SCALE GENOMIC DNA]</scope>
    <source>
        <strain evidence="2 3">NBRC 103581</strain>
    </source>
</reference>
<dbReference type="EMBL" id="BJUZ01000001">
    <property type="protein sequence ID" value="GEK92753.1"/>
    <property type="molecule type" value="Genomic_DNA"/>
</dbReference>